<dbReference type="PANTHER" id="PTHR48100:SF1">
    <property type="entry name" value="HISTIDINE PHOSPHATASE FAMILY PROTEIN-RELATED"/>
    <property type="match status" value="1"/>
</dbReference>
<evidence type="ECO:0000313" key="2">
    <source>
        <dbReference type="Proteomes" id="UP000031982"/>
    </source>
</evidence>
<dbReference type="SMART" id="SM00855">
    <property type="entry name" value="PGAM"/>
    <property type="match status" value="1"/>
</dbReference>
<dbReference type="RefSeq" id="WP_052477407.1">
    <property type="nucleotide sequence ID" value="NZ_JARTHD010000039.1"/>
</dbReference>
<dbReference type="SUPFAM" id="SSF53254">
    <property type="entry name" value="Phosphoglycerate mutase-like"/>
    <property type="match status" value="1"/>
</dbReference>
<protein>
    <submittedName>
        <fullName evidence="1">Alpha-ribazole-5'-phosphate phosphatase</fullName>
    </submittedName>
</protein>
<dbReference type="Proteomes" id="UP000031982">
    <property type="component" value="Unassembled WGS sequence"/>
</dbReference>
<proteinExistence type="predicted"/>
<evidence type="ECO:0000313" key="1">
    <source>
        <dbReference type="EMBL" id="KIL76953.1"/>
    </source>
</evidence>
<dbReference type="EMBL" id="JXLP01000019">
    <property type="protein sequence ID" value="KIL76953.1"/>
    <property type="molecule type" value="Genomic_DNA"/>
</dbReference>
<dbReference type="Pfam" id="PF00300">
    <property type="entry name" value="His_Phos_1"/>
    <property type="match status" value="1"/>
</dbReference>
<dbReference type="InterPro" id="IPR050275">
    <property type="entry name" value="PGM_Phosphatase"/>
</dbReference>
<dbReference type="Gene3D" id="3.40.50.1240">
    <property type="entry name" value="Phosphoglycerate mutase-like"/>
    <property type="match status" value="1"/>
</dbReference>
<dbReference type="InterPro" id="IPR029033">
    <property type="entry name" value="His_PPase_superfam"/>
</dbReference>
<keyword evidence="2" id="KW-1185">Reference proteome</keyword>
<gene>
    <name evidence="1" type="ORF">SD77_1913</name>
</gene>
<accession>A0ABR5AS01</accession>
<dbReference type="InterPro" id="IPR013078">
    <property type="entry name" value="His_Pase_superF_clade-1"/>
</dbReference>
<comment type="caution">
    <text evidence="1">The sequence shown here is derived from an EMBL/GenBank/DDBJ whole genome shotgun (WGS) entry which is preliminary data.</text>
</comment>
<dbReference type="PANTHER" id="PTHR48100">
    <property type="entry name" value="BROAD-SPECIFICITY PHOSPHATASE YOR283W-RELATED"/>
    <property type="match status" value="1"/>
</dbReference>
<sequence length="210" mass="24185">MFMDDLVVIGLYRHGVTTDNEKKAFSGWTNSLLSETGKKELEHLRNGIPFYEKVIASDLQRCVDTAAFFWRDTSIDTWPEFREMNFGFLEGKTHKELEHVEEYKTWLQDPFSSPLPGGETYEQFGRRVMEGWNRWLELLAQLNLKRTAIITHGGVIRHLLTAVAPEKKGFWEWKVENGRGYELTGSLSALRRGERCISLQAVPSTEKSNG</sequence>
<organism evidence="1 2">
    <name type="scientific">Bacillus badius</name>
    <dbReference type="NCBI Taxonomy" id="1455"/>
    <lineage>
        <taxon>Bacteria</taxon>
        <taxon>Bacillati</taxon>
        <taxon>Bacillota</taxon>
        <taxon>Bacilli</taxon>
        <taxon>Bacillales</taxon>
        <taxon>Bacillaceae</taxon>
        <taxon>Pseudobacillus</taxon>
    </lineage>
</organism>
<dbReference type="CDD" id="cd07067">
    <property type="entry name" value="HP_PGM_like"/>
    <property type="match status" value="1"/>
</dbReference>
<dbReference type="PROSITE" id="PS00019">
    <property type="entry name" value="ACTININ_1"/>
    <property type="match status" value="1"/>
</dbReference>
<reference evidence="1 2" key="1">
    <citation type="submission" date="2015-01" db="EMBL/GenBank/DDBJ databases">
        <title>Genome Assembly of Bacillus badius MTCC 1458.</title>
        <authorList>
            <person name="Verma A."/>
            <person name="Khatri I."/>
            <person name="Mual P."/>
            <person name="Subramanian S."/>
            <person name="Krishnamurthi S."/>
        </authorList>
    </citation>
    <scope>NUCLEOTIDE SEQUENCE [LARGE SCALE GENOMIC DNA]</scope>
    <source>
        <strain evidence="1 2">MTCC 1458</strain>
    </source>
</reference>
<name>A0ABR5AS01_BACBA</name>
<dbReference type="InterPro" id="IPR001589">
    <property type="entry name" value="Actinin_actin-bd_CS"/>
</dbReference>